<dbReference type="Proteomes" id="UP000613113">
    <property type="component" value="Unassembled WGS sequence"/>
</dbReference>
<evidence type="ECO:0000313" key="2">
    <source>
        <dbReference type="EMBL" id="MBC3886170.1"/>
    </source>
</evidence>
<name>A0ABR6YQJ4_9BURK</name>
<keyword evidence="1" id="KW-1133">Transmembrane helix</keyword>
<protein>
    <submittedName>
        <fullName evidence="2">DUF2946 family protein</fullName>
    </submittedName>
</protein>
<dbReference type="EMBL" id="JACOGC010000005">
    <property type="protein sequence ID" value="MBC3886170.1"/>
    <property type="molecule type" value="Genomic_DNA"/>
</dbReference>
<dbReference type="InterPro" id="IPR021333">
    <property type="entry name" value="DUF2946"/>
</dbReference>
<keyword evidence="1" id="KW-0472">Membrane</keyword>
<keyword evidence="1" id="KW-0812">Transmembrane</keyword>
<evidence type="ECO:0000256" key="1">
    <source>
        <dbReference type="SAM" id="Phobius"/>
    </source>
</evidence>
<dbReference type="Pfam" id="PF11162">
    <property type="entry name" value="DUF2946"/>
    <property type="match status" value="1"/>
</dbReference>
<evidence type="ECO:0000313" key="3">
    <source>
        <dbReference type="Proteomes" id="UP000613113"/>
    </source>
</evidence>
<keyword evidence="3" id="KW-1185">Reference proteome</keyword>
<comment type="caution">
    <text evidence="2">The sequence shown here is derived from an EMBL/GenBank/DDBJ whole genome shotgun (WGS) entry which is preliminary data.</text>
</comment>
<feature type="transmembrane region" description="Helical" evidence="1">
    <location>
        <begin position="12"/>
        <end position="30"/>
    </location>
</feature>
<organism evidence="2 3">
    <name type="scientific">Undibacterium griseum</name>
    <dbReference type="NCBI Taxonomy" id="2762295"/>
    <lineage>
        <taxon>Bacteria</taxon>
        <taxon>Pseudomonadati</taxon>
        <taxon>Pseudomonadota</taxon>
        <taxon>Betaproteobacteria</taxon>
        <taxon>Burkholderiales</taxon>
        <taxon>Oxalobacteraceae</taxon>
        <taxon>Undibacterium</taxon>
    </lineage>
</organism>
<reference evidence="2 3" key="1">
    <citation type="submission" date="2020-08" db="EMBL/GenBank/DDBJ databases">
        <title>Novel species isolated from subtropical streams in China.</title>
        <authorList>
            <person name="Lu H."/>
        </authorList>
    </citation>
    <scope>NUCLEOTIDE SEQUENCE [LARGE SCALE GENOMIC DNA]</scope>
    <source>
        <strain evidence="2 3">FT31W</strain>
    </source>
</reference>
<proteinExistence type="predicted"/>
<dbReference type="RefSeq" id="WP_186863714.1">
    <property type="nucleotide sequence ID" value="NZ_JACOGC010000005.1"/>
</dbReference>
<accession>A0ABR6YQJ4</accession>
<sequence length="125" mass="13792">MIYFSELHKKRIIWLLIGVMLFAFIAPSLVHRLRAGNPGTDSICSAAIPSVQIKQFLSEKVDFSVSDKHCVLCLLSLDSQSAHPPVSRSFVPAFIRSAISVIPDDEVLPSGRFHNAYQTRAPPAC</sequence>
<gene>
    <name evidence="2" type="ORF">H8K27_13600</name>
</gene>